<proteinExistence type="predicted"/>
<name>A0A4S8KH03_MUSBA</name>
<evidence type="ECO:0000313" key="2">
    <source>
        <dbReference type="Proteomes" id="UP000317650"/>
    </source>
</evidence>
<protein>
    <submittedName>
        <fullName evidence="1">Uncharacterized protein</fullName>
    </submittedName>
</protein>
<accession>A0A4S8KH03</accession>
<evidence type="ECO:0000313" key="1">
    <source>
        <dbReference type="EMBL" id="THU74650.1"/>
    </source>
</evidence>
<gene>
    <name evidence="1" type="ORF">C4D60_Mb04t35630</name>
</gene>
<organism evidence="1 2">
    <name type="scientific">Musa balbisiana</name>
    <name type="common">Banana</name>
    <dbReference type="NCBI Taxonomy" id="52838"/>
    <lineage>
        <taxon>Eukaryota</taxon>
        <taxon>Viridiplantae</taxon>
        <taxon>Streptophyta</taxon>
        <taxon>Embryophyta</taxon>
        <taxon>Tracheophyta</taxon>
        <taxon>Spermatophyta</taxon>
        <taxon>Magnoliopsida</taxon>
        <taxon>Liliopsida</taxon>
        <taxon>Zingiberales</taxon>
        <taxon>Musaceae</taxon>
        <taxon>Musa</taxon>
    </lineage>
</organism>
<dbReference type="EMBL" id="PYDT01000001">
    <property type="protein sequence ID" value="THU74650.1"/>
    <property type="molecule type" value="Genomic_DNA"/>
</dbReference>
<keyword evidence="2" id="KW-1185">Reference proteome</keyword>
<dbReference type="AlphaFoldDB" id="A0A4S8KH03"/>
<dbReference type="Proteomes" id="UP000317650">
    <property type="component" value="Chromosome 4"/>
</dbReference>
<reference evidence="1 2" key="1">
    <citation type="journal article" date="2019" name="Nat. Plants">
        <title>Genome sequencing of Musa balbisiana reveals subgenome evolution and function divergence in polyploid bananas.</title>
        <authorList>
            <person name="Yao X."/>
        </authorList>
    </citation>
    <scope>NUCLEOTIDE SEQUENCE [LARGE SCALE GENOMIC DNA]</scope>
    <source>
        <strain evidence="2">cv. DH-PKW</strain>
        <tissue evidence="1">Leaves</tissue>
    </source>
</reference>
<sequence>MTYEAFRSISITYKIFRSISMNKIFWSISIINVSAVAALLHNGDEIVAQIGLCLRRHSFPPLVLPNYLLQFWHPPHRKPSEVWAPLHPNVLQARQVLRLADAPQLAQVAQHHGSQLRKPIPSLFTCFDTLLLHLGYAVGSRGSPITPLVYNLFQSVALGDDEPLEGFQA</sequence>
<comment type="caution">
    <text evidence="1">The sequence shown here is derived from an EMBL/GenBank/DDBJ whole genome shotgun (WGS) entry which is preliminary data.</text>
</comment>